<sequence>MKPKLSDYELATIAYHRDTLGVNPVAVDVASRVMQVCYFDSDKKLLKNFQLARSKFFEFVDKAPEPFLFGIEACGSCNYLSRYFESKGHQCRILPAAKVKAFLNLDKNDKIDSTGIFKAMLSSVESIPAKSLENQLLMNLFTIRDQLVKQHTQCLNAAHGILYEHGIVAGSAGVETSAKITQGFTDAQESFEHDPMASAHFSVIKIAVFNILDNLKEQIDTINQYILKYGSSNNTCLNLTTIPGIGVQTAVALNAALGDPKRFHSARAFCAYVGVAPIITGTGGKITVMGIRKSGIRSLKKSLYMGAMVYLTYAMKNGTQSSWVKDRLKTKRKKVIICAIMNRLARIAYAVVKNGEVFDETKCNLIKKLR</sequence>
<organism evidence="3 4">
    <name type="scientific">Succinivibrio dextrinosolvens DSM 3072</name>
    <dbReference type="NCBI Taxonomy" id="1123324"/>
    <lineage>
        <taxon>Bacteria</taxon>
        <taxon>Pseudomonadati</taxon>
        <taxon>Pseudomonadota</taxon>
        <taxon>Gammaproteobacteria</taxon>
        <taxon>Aeromonadales</taxon>
        <taxon>Succinivibrionaceae</taxon>
        <taxon>Succinivibrio</taxon>
    </lineage>
</organism>
<dbReference type="Pfam" id="PF01548">
    <property type="entry name" value="DEDD_Tnp_IS110"/>
    <property type="match status" value="1"/>
</dbReference>
<evidence type="ECO:0000313" key="3">
    <source>
        <dbReference type="EMBL" id="SKA71403.1"/>
    </source>
</evidence>
<proteinExistence type="predicted"/>
<dbReference type="GO" id="GO:0006313">
    <property type="term" value="P:DNA transposition"/>
    <property type="evidence" value="ECO:0007669"/>
    <property type="project" value="InterPro"/>
</dbReference>
<dbReference type="Proteomes" id="UP000242432">
    <property type="component" value="Unassembled WGS sequence"/>
</dbReference>
<dbReference type="InterPro" id="IPR047650">
    <property type="entry name" value="Transpos_IS110"/>
</dbReference>
<feature type="domain" description="Transposase IS116/IS110/IS902 C-terminal" evidence="2">
    <location>
        <begin position="238"/>
        <end position="311"/>
    </location>
</feature>
<dbReference type="Pfam" id="PF02371">
    <property type="entry name" value="Transposase_20"/>
    <property type="match status" value="1"/>
</dbReference>
<dbReference type="EMBL" id="FUXX01000095">
    <property type="protein sequence ID" value="SKA71403.1"/>
    <property type="molecule type" value="Genomic_DNA"/>
</dbReference>
<evidence type="ECO:0000259" key="1">
    <source>
        <dbReference type="Pfam" id="PF01548"/>
    </source>
</evidence>
<feature type="domain" description="Transposase IS110-like N-terminal" evidence="1">
    <location>
        <begin position="25"/>
        <end position="164"/>
    </location>
</feature>
<dbReference type="PANTHER" id="PTHR33055:SF3">
    <property type="entry name" value="PUTATIVE TRANSPOSASE FOR IS117-RELATED"/>
    <property type="match status" value="1"/>
</dbReference>
<accession>A0A1T4W2D9</accession>
<dbReference type="AlphaFoldDB" id="A0A1T4W2D9"/>
<name>A0A1T4W2D9_9GAMM</name>
<dbReference type="InterPro" id="IPR003346">
    <property type="entry name" value="Transposase_20"/>
</dbReference>
<dbReference type="GO" id="GO:0003677">
    <property type="term" value="F:DNA binding"/>
    <property type="evidence" value="ECO:0007669"/>
    <property type="project" value="InterPro"/>
</dbReference>
<evidence type="ECO:0000259" key="2">
    <source>
        <dbReference type="Pfam" id="PF02371"/>
    </source>
</evidence>
<protein>
    <submittedName>
        <fullName evidence="3">Transposase</fullName>
    </submittedName>
</protein>
<dbReference type="PANTHER" id="PTHR33055">
    <property type="entry name" value="TRANSPOSASE FOR INSERTION SEQUENCE ELEMENT IS1111A"/>
    <property type="match status" value="1"/>
</dbReference>
<reference evidence="4" key="1">
    <citation type="submission" date="2017-02" db="EMBL/GenBank/DDBJ databases">
        <authorList>
            <person name="Varghese N."/>
            <person name="Submissions S."/>
        </authorList>
    </citation>
    <scope>NUCLEOTIDE SEQUENCE [LARGE SCALE GENOMIC DNA]</scope>
    <source>
        <strain evidence="4">DSM 3072</strain>
    </source>
</reference>
<dbReference type="GO" id="GO:0004803">
    <property type="term" value="F:transposase activity"/>
    <property type="evidence" value="ECO:0007669"/>
    <property type="project" value="InterPro"/>
</dbReference>
<dbReference type="InterPro" id="IPR002525">
    <property type="entry name" value="Transp_IS110-like_N"/>
</dbReference>
<gene>
    <name evidence="3" type="ORF">SAMN02745213_02394</name>
</gene>
<evidence type="ECO:0000313" key="4">
    <source>
        <dbReference type="Proteomes" id="UP000242432"/>
    </source>
</evidence>
<keyword evidence="4" id="KW-1185">Reference proteome</keyword>
<dbReference type="NCBIfam" id="NF033542">
    <property type="entry name" value="transpos_IS110"/>
    <property type="match status" value="1"/>
</dbReference>